<keyword evidence="2 17" id="KW-0813">Transport</keyword>
<feature type="domain" description="Ionotropic glutamate receptor C-terminal" evidence="19">
    <location>
        <begin position="454"/>
        <end position="816"/>
    </location>
</feature>
<feature type="region of interest" description="Disordered" evidence="18">
    <location>
        <begin position="1063"/>
        <end position="1100"/>
    </location>
</feature>
<evidence type="ECO:0000313" key="22">
    <source>
        <dbReference type="RefSeq" id="XP_032805398.1"/>
    </source>
</evidence>
<keyword evidence="4 17" id="KW-0812">Transmembrane</keyword>
<evidence type="ECO:0000256" key="11">
    <source>
        <dbReference type="ARBA" id="ARBA00023257"/>
    </source>
</evidence>
<evidence type="ECO:0000256" key="17">
    <source>
        <dbReference type="RuleBase" id="RU367118"/>
    </source>
</evidence>
<dbReference type="KEGG" id="pmrn:116940164"/>
<feature type="transmembrane region" description="Helical" evidence="17">
    <location>
        <begin position="580"/>
        <end position="599"/>
    </location>
</feature>
<evidence type="ECO:0000256" key="2">
    <source>
        <dbReference type="ARBA" id="ARBA00022448"/>
    </source>
</evidence>
<keyword evidence="7 17" id="KW-0406">Ion transport</keyword>
<comment type="subcellular location">
    <subcellularLocation>
        <location evidence="1">Cell membrane</location>
        <topology evidence="1">Multi-pass membrane protein</topology>
    </subcellularLocation>
    <subcellularLocation>
        <location evidence="17">Postsynaptic cell membrane</location>
        <topology evidence="17">Multi-pass membrane protein</topology>
    </subcellularLocation>
</comment>
<feature type="binding site" evidence="14">
    <location>
        <position position="542"/>
    </location>
    <ligand>
        <name>L-glutamate</name>
        <dbReference type="ChEBI" id="CHEBI:29985"/>
    </ligand>
</feature>
<feature type="chain" id="PRO_5042312968" description="Glutamate receptor" evidence="17">
    <location>
        <begin position="21"/>
        <end position="1100"/>
    </location>
</feature>
<proteinExistence type="inferred from homology"/>
<evidence type="ECO:0000256" key="18">
    <source>
        <dbReference type="SAM" id="MobiDB-lite"/>
    </source>
</evidence>
<evidence type="ECO:0000256" key="8">
    <source>
        <dbReference type="ARBA" id="ARBA00023136"/>
    </source>
</evidence>
<evidence type="ECO:0000313" key="21">
    <source>
        <dbReference type="Proteomes" id="UP001318040"/>
    </source>
</evidence>
<dbReference type="SUPFAM" id="SSF53850">
    <property type="entry name" value="Periplasmic binding protein-like II"/>
    <property type="match status" value="1"/>
</dbReference>
<dbReference type="Gene3D" id="3.40.50.2300">
    <property type="match status" value="2"/>
</dbReference>
<dbReference type="Pfam" id="PF01094">
    <property type="entry name" value="ANF_receptor"/>
    <property type="match status" value="1"/>
</dbReference>
<evidence type="ECO:0000256" key="6">
    <source>
        <dbReference type="ARBA" id="ARBA00023018"/>
    </source>
</evidence>
<keyword evidence="11 17" id="KW-0628">Postsynaptic cell membrane</keyword>
<gene>
    <name evidence="22" type="primary">LOC116940164</name>
</gene>
<dbReference type="Proteomes" id="UP001318040">
    <property type="component" value="Chromosome 8"/>
</dbReference>
<evidence type="ECO:0000256" key="7">
    <source>
        <dbReference type="ARBA" id="ARBA00023065"/>
    </source>
</evidence>
<keyword evidence="6 17" id="KW-0770">Synapse</keyword>
<organism evidence="21 22">
    <name type="scientific">Petromyzon marinus</name>
    <name type="common">Sea lamprey</name>
    <dbReference type="NCBI Taxonomy" id="7757"/>
    <lineage>
        <taxon>Eukaryota</taxon>
        <taxon>Metazoa</taxon>
        <taxon>Chordata</taxon>
        <taxon>Craniata</taxon>
        <taxon>Vertebrata</taxon>
        <taxon>Cyclostomata</taxon>
        <taxon>Hyperoartia</taxon>
        <taxon>Petromyzontiformes</taxon>
        <taxon>Petromyzontidae</taxon>
        <taxon>Petromyzon</taxon>
    </lineage>
</organism>
<keyword evidence="12 17" id="KW-1071">Ligand-gated ion channel</keyword>
<evidence type="ECO:0000256" key="4">
    <source>
        <dbReference type="ARBA" id="ARBA00022692"/>
    </source>
</evidence>
<accession>A0AAJ7SVJ2</accession>
<dbReference type="PANTHER" id="PTHR18966">
    <property type="entry name" value="IONOTROPIC GLUTAMATE RECEPTOR"/>
    <property type="match status" value="1"/>
</dbReference>
<dbReference type="InterPro" id="IPR019594">
    <property type="entry name" value="Glu/Gly-bd"/>
</dbReference>
<dbReference type="PROSITE" id="PS51257">
    <property type="entry name" value="PROKAR_LIPOPROTEIN"/>
    <property type="match status" value="1"/>
</dbReference>
<dbReference type="InterPro" id="IPR015683">
    <property type="entry name" value="Ionotropic_Glu_rcpt"/>
</dbReference>
<keyword evidence="9 17" id="KW-0675">Receptor</keyword>
<keyword evidence="10" id="KW-0325">Glycoprotein</keyword>
<evidence type="ECO:0000256" key="14">
    <source>
        <dbReference type="PIRSR" id="PIRSR601508-1"/>
    </source>
</evidence>
<feature type="binding site" evidence="14">
    <location>
        <position position="537"/>
    </location>
    <ligand>
        <name>L-glutamate</name>
        <dbReference type="ChEBI" id="CHEBI:29985"/>
    </ligand>
</feature>
<dbReference type="FunFam" id="3.40.190.10:FF:000024">
    <property type="entry name" value="Glutamate receptor, ionotropic, delta 1"/>
    <property type="match status" value="1"/>
</dbReference>
<keyword evidence="13 17" id="KW-0407">Ion channel</keyword>
<feature type="transmembrane region" description="Helical" evidence="17">
    <location>
        <begin position="847"/>
        <end position="871"/>
    </location>
</feature>
<evidence type="ECO:0000256" key="13">
    <source>
        <dbReference type="ARBA" id="ARBA00023303"/>
    </source>
</evidence>
<dbReference type="InterPro" id="IPR001320">
    <property type="entry name" value="Iontro_rcpt_C"/>
</dbReference>
<dbReference type="Gene3D" id="1.10.287.70">
    <property type="match status" value="1"/>
</dbReference>
<feature type="disulfide bond" evidence="16">
    <location>
        <begin position="85"/>
        <end position="353"/>
    </location>
</feature>
<feature type="site" description="Crucial to convey clamshell closure to channel opening" evidence="15">
    <location>
        <position position="674"/>
    </location>
</feature>
<dbReference type="Pfam" id="PF10613">
    <property type="entry name" value="Lig_chan-Glu_bd"/>
    <property type="match status" value="1"/>
</dbReference>
<feature type="disulfide bond" evidence="16">
    <location>
        <begin position="765"/>
        <end position="820"/>
    </location>
</feature>
<evidence type="ECO:0000256" key="16">
    <source>
        <dbReference type="PIRSR" id="PIRSR601508-3"/>
    </source>
</evidence>
<dbReference type="GO" id="GO:0038023">
    <property type="term" value="F:signaling receptor activity"/>
    <property type="evidence" value="ECO:0007669"/>
    <property type="project" value="InterPro"/>
</dbReference>
<dbReference type="GeneID" id="116940164"/>
<dbReference type="InterPro" id="IPR001508">
    <property type="entry name" value="Iono_Glu_rcpt_met"/>
</dbReference>
<evidence type="ECO:0000256" key="3">
    <source>
        <dbReference type="ARBA" id="ARBA00022475"/>
    </source>
</evidence>
<feature type="compositionally biased region" description="Gly residues" evidence="18">
    <location>
        <begin position="927"/>
        <end position="940"/>
    </location>
</feature>
<dbReference type="InterPro" id="IPR028082">
    <property type="entry name" value="Peripla_BP_I"/>
</dbReference>
<dbReference type="Gene3D" id="3.40.190.10">
    <property type="entry name" value="Periplasmic binding protein-like II"/>
    <property type="match status" value="2"/>
</dbReference>
<dbReference type="FunFam" id="3.40.50.2300:FF:000520">
    <property type="entry name" value="Glutamate ionotropic receptor delta type subunit 1"/>
    <property type="match status" value="1"/>
</dbReference>
<reference evidence="22" key="1">
    <citation type="submission" date="2025-08" db="UniProtKB">
        <authorList>
            <consortium name="RefSeq"/>
        </authorList>
    </citation>
    <scope>IDENTIFICATION</scope>
    <source>
        <tissue evidence="22">Sperm</tissue>
    </source>
</reference>
<comment type="similarity">
    <text evidence="17">Belongs to the glutamate-gated ion channel (TC 1.A.10.1) family.</text>
</comment>
<evidence type="ECO:0000256" key="15">
    <source>
        <dbReference type="PIRSR" id="PIRSR601508-2"/>
    </source>
</evidence>
<protein>
    <recommendedName>
        <fullName evidence="17">Glutamate receptor</fullName>
    </recommendedName>
</protein>
<dbReference type="InterPro" id="IPR001828">
    <property type="entry name" value="ANF_lig-bd_rcpt"/>
</dbReference>
<name>A0AAJ7SVJ2_PETMA</name>
<keyword evidence="5 17" id="KW-1133">Transmembrane helix</keyword>
<evidence type="ECO:0000256" key="12">
    <source>
        <dbReference type="ARBA" id="ARBA00023286"/>
    </source>
</evidence>
<dbReference type="FunFam" id="1.10.287.70:FF:000143">
    <property type="entry name" value="Probable glutamate receptor"/>
    <property type="match status" value="1"/>
</dbReference>
<dbReference type="AlphaFoldDB" id="A0AAJ7SVJ2"/>
<dbReference type="SUPFAM" id="SSF53822">
    <property type="entry name" value="Periplasmic binding protein-like I"/>
    <property type="match status" value="1"/>
</dbReference>
<keyword evidence="8 17" id="KW-0472">Membrane</keyword>
<dbReference type="SMART" id="SM00079">
    <property type="entry name" value="PBPe"/>
    <property type="match status" value="1"/>
</dbReference>
<comment type="function">
    <text evidence="17">Receptor for glutamate that functions as a ligand-gated ion channel in the central nervous system and plays an important role in excitatory synaptic transmission. L-glutamate acts as an excitatory neurotransmitter at many synapses in the central nervous system.</text>
</comment>
<feature type="transmembrane region" description="Helical" evidence="17">
    <location>
        <begin position="646"/>
        <end position="667"/>
    </location>
</feature>
<evidence type="ECO:0000256" key="1">
    <source>
        <dbReference type="ARBA" id="ARBA00004651"/>
    </source>
</evidence>
<sequence>MGVLGARFLLALGIVVSCYGSVAIGDSIIHIGAVFERTATKDAEVFGQAVSDINGNDEILQSEKIAYSVKYVDGNNPFQAVQEACELMAQGILALVSSTGCSQAGALRALTDSLHIPHLFVQRGAGGSPHSDCQRPRAGPGYTLVLRPPALATQVALRAVTEFHWQRFLVFYDSAYDLRGLQSFLDQATRQGLSVSLQRVDANVSSLLAGLFSSLPIEELNRFRDLLRRTVLLLSPRNAKVFIAEAIEANLAAMDSHWIFVNEEINDAEIQELASTAIGRLTVIRQSFPVARNASQRCIRNNHRISESLCGTGDAKSLEVSSRYVYDSVLLLANAFHRKLEDRKWHSMASLSCLRKSSKPWNGGRSMLDTIRKHNHSPVPVPSPHQQGRVSGLTGILDFGDDALNHNVQFEILGTSYSELFGRDVRRLAVWDPVRGLNGTLRDRRLENNMNGISLRVIAVLEEPFVMLAENVLGKPKKFQGFSVDVMDALSKSLGFSYEIFMPADLSYGLPQADGTWSGMIGELLNKRADVAISALTITPERESVVDFTKRYMDYSVGVAARRPADSAGLFALLSPLEPATWACLGLAVGLVGLLVYLLNRVTPRREPRHSPSLPASLWLVYGSFMQQGPELSSSSLSARLVMGVWWLFAFIVVSSYTASLTALLTINRMDPPIRSMQDLVRQSDLQYGTVLDSAVFEHIKMKGLNPLVQDGLFAEMWKVIGRNNGTENCVRDPWDGIRRVKAGSFAFLWDSAVLEYAALNDPECSIVTFPSTMYTKGYGMALQHGSPYRDVFSQRILELHETGELEAMRQRWWPRAGKCDPMGHTREPSGGPDGGHMSRALGLRSFAGVFCLLAMGLLLACLVAVLEIWWNRRKRHRGPNNQDDKEMDMQQFHRRLNSLSLDDEAAHKQIPSASGPAGDPQSHEMMGGGGGGGGPGGGRNIPSGSMRSAHVSMEQPGDYPHAHTHVHAHGHGHSHVHAHGHLSLPPPPPPSSTCGFLPDQAGMGPAVVAVAGSRPLPSKLSINLPLGGGCGVGMIGGGSIGGPGGNVGEHMSVGTFKHRAPNGGMFRQSPMKPATPVPFQSLSATIPEDPEETNHGTSI</sequence>
<evidence type="ECO:0000256" key="5">
    <source>
        <dbReference type="ARBA" id="ARBA00022989"/>
    </source>
</evidence>
<keyword evidence="21" id="KW-1185">Reference proteome</keyword>
<feature type="binding site" evidence="14">
    <location>
        <position position="751"/>
    </location>
    <ligand>
        <name>L-glutamate</name>
        <dbReference type="ChEBI" id="CHEBI:29985"/>
    </ligand>
</feature>
<dbReference type="RefSeq" id="XP_032805398.1">
    <property type="nucleotide sequence ID" value="XM_032949507.1"/>
</dbReference>
<feature type="site" description="Interaction with the cone snail toxin Con-ikot-ikot" evidence="15">
    <location>
        <position position="701"/>
    </location>
</feature>
<dbReference type="GO" id="GO:0045211">
    <property type="term" value="C:postsynaptic membrane"/>
    <property type="evidence" value="ECO:0007669"/>
    <property type="project" value="UniProtKB-SubCell"/>
</dbReference>
<dbReference type="GO" id="GO:0015276">
    <property type="term" value="F:ligand-gated monoatomic ion channel activity"/>
    <property type="evidence" value="ECO:0007669"/>
    <property type="project" value="InterPro"/>
</dbReference>
<evidence type="ECO:0000256" key="9">
    <source>
        <dbReference type="ARBA" id="ARBA00023170"/>
    </source>
</evidence>
<evidence type="ECO:0000259" key="20">
    <source>
        <dbReference type="SMART" id="SM00918"/>
    </source>
</evidence>
<keyword evidence="17" id="KW-0732">Signal</keyword>
<feature type="region of interest" description="Disordered" evidence="18">
    <location>
        <begin position="910"/>
        <end position="991"/>
    </location>
</feature>
<feature type="compositionally biased region" description="Basic residues" evidence="18">
    <location>
        <begin position="963"/>
        <end position="981"/>
    </location>
</feature>
<dbReference type="Pfam" id="PF00060">
    <property type="entry name" value="Lig_chan"/>
    <property type="match status" value="1"/>
</dbReference>
<feature type="signal peptide" evidence="17">
    <location>
        <begin position="1"/>
        <end position="20"/>
    </location>
</feature>
<dbReference type="PRINTS" id="PR00177">
    <property type="entry name" value="NMDARECEPTOR"/>
</dbReference>
<evidence type="ECO:0000259" key="19">
    <source>
        <dbReference type="SMART" id="SM00079"/>
    </source>
</evidence>
<keyword evidence="3 17" id="KW-1003">Cell membrane</keyword>
<keyword evidence="16" id="KW-1015">Disulfide bond</keyword>
<evidence type="ECO:0000256" key="10">
    <source>
        <dbReference type="ARBA" id="ARBA00023180"/>
    </source>
</evidence>
<feature type="domain" description="Ionotropic glutamate receptor L-glutamate and glycine-binding" evidence="20">
    <location>
        <begin position="464"/>
        <end position="526"/>
    </location>
</feature>
<dbReference type="SMART" id="SM00918">
    <property type="entry name" value="Lig_chan-Glu_bd"/>
    <property type="match status" value="1"/>
</dbReference>